<protein>
    <submittedName>
        <fullName evidence="2">Uncharacterized protein</fullName>
    </submittedName>
</protein>
<dbReference type="EMBL" id="JBAMYC010000010">
    <property type="protein sequence ID" value="MEI1249927.1"/>
    <property type="molecule type" value="Genomic_DNA"/>
</dbReference>
<organism evidence="2 3">
    <name type="scientific">Rhizobium aouanii</name>
    <dbReference type="NCBI Taxonomy" id="3118145"/>
    <lineage>
        <taxon>Bacteria</taxon>
        <taxon>Pseudomonadati</taxon>
        <taxon>Pseudomonadota</taxon>
        <taxon>Alphaproteobacteria</taxon>
        <taxon>Hyphomicrobiales</taxon>
        <taxon>Rhizobiaceae</taxon>
        <taxon>Rhizobium/Agrobacterium group</taxon>
        <taxon>Rhizobium</taxon>
    </lineage>
</organism>
<accession>A0ABU8CM47</accession>
<feature type="region of interest" description="Disordered" evidence="1">
    <location>
        <begin position="1"/>
        <end position="27"/>
    </location>
</feature>
<sequence>MADQAPPAVIRSTKSAVERTGHARKKPRRQAIMVLQHENMRTNASELGFHGPAYSDFSRRLQFESSADTLQPISGAAGI</sequence>
<gene>
    <name evidence="2" type="ORF">V8Q02_18260</name>
</gene>
<keyword evidence="3" id="KW-1185">Reference proteome</keyword>
<comment type="caution">
    <text evidence="2">The sequence shown here is derived from an EMBL/GenBank/DDBJ whole genome shotgun (WGS) entry which is preliminary data.</text>
</comment>
<dbReference type="Proteomes" id="UP001531129">
    <property type="component" value="Unassembled WGS sequence"/>
</dbReference>
<dbReference type="RefSeq" id="WP_335913851.1">
    <property type="nucleotide sequence ID" value="NZ_JBAMYB010000010.1"/>
</dbReference>
<evidence type="ECO:0000256" key="1">
    <source>
        <dbReference type="SAM" id="MobiDB-lite"/>
    </source>
</evidence>
<evidence type="ECO:0000313" key="3">
    <source>
        <dbReference type="Proteomes" id="UP001531129"/>
    </source>
</evidence>
<name>A0ABU8CM47_9HYPH</name>
<proteinExistence type="predicted"/>
<evidence type="ECO:0000313" key="2">
    <source>
        <dbReference type="EMBL" id="MEI1249927.1"/>
    </source>
</evidence>
<reference evidence="2 3" key="1">
    <citation type="submission" date="2024-01" db="EMBL/GenBank/DDBJ databases">
        <title>Draft genome sequences of three bacterial strains isolated from Acacia saligna represent a potential new species within the genus Rhizobium.</title>
        <authorList>
            <person name="Tambong J.T."/>
            <person name="Mnasri B."/>
        </authorList>
    </citation>
    <scope>NUCLEOTIDE SEQUENCE [LARGE SCALE GENOMIC DNA]</scope>
    <source>
        <strain evidence="2 3">1AS12I</strain>
    </source>
</reference>